<dbReference type="EMBL" id="JADNRY010000076">
    <property type="protein sequence ID" value="KAF9067253.1"/>
    <property type="molecule type" value="Genomic_DNA"/>
</dbReference>
<evidence type="ECO:0000313" key="7">
    <source>
        <dbReference type="Proteomes" id="UP000772434"/>
    </source>
</evidence>
<keyword evidence="2" id="KW-0121">Carboxypeptidase</keyword>
<dbReference type="InterPro" id="IPR029058">
    <property type="entry name" value="AB_hydrolase_fold"/>
</dbReference>
<dbReference type="AlphaFoldDB" id="A0A9P5PNR6"/>
<dbReference type="SUPFAM" id="SSF53474">
    <property type="entry name" value="alpha/beta-Hydrolases"/>
    <property type="match status" value="1"/>
</dbReference>
<sequence>MRLLETKYQTAFREAPEVEYPGVGTIRQARGGNYTFVKVREAGHMVIRSRPELLQHLMFKWITNEPFF</sequence>
<dbReference type="InterPro" id="IPR001563">
    <property type="entry name" value="Peptidase_S10"/>
</dbReference>
<evidence type="ECO:0000256" key="1">
    <source>
        <dbReference type="ARBA" id="ARBA00009431"/>
    </source>
</evidence>
<dbReference type="Gene3D" id="3.40.50.12670">
    <property type="match status" value="1"/>
</dbReference>
<keyword evidence="3" id="KW-0645">Protease</keyword>
<comment type="caution">
    <text evidence="6">The sequence shown here is derived from an EMBL/GenBank/DDBJ whole genome shotgun (WGS) entry which is preliminary data.</text>
</comment>
<dbReference type="GO" id="GO:0006508">
    <property type="term" value="P:proteolysis"/>
    <property type="evidence" value="ECO:0007669"/>
    <property type="project" value="UniProtKB-KW"/>
</dbReference>
<reference evidence="6" key="1">
    <citation type="submission" date="2020-11" db="EMBL/GenBank/DDBJ databases">
        <authorList>
            <consortium name="DOE Joint Genome Institute"/>
            <person name="Ahrendt S."/>
            <person name="Riley R."/>
            <person name="Andreopoulos W."/>
            <person name="Labutti K."/>
            <person name="Pangilinan J."/>
            <person name="Ruiz-Duenas F.J."/>
            <person name="Barrasa J.M."/>
            <person name="Sanchez-Garcia M."/>
            <person name="Camarero S."/>
            <person name="Miyauchi S."/>
            <person name="Serrano A."/>
            <person name="Linde D."/>
            <person name="Babiker R."/>
            <person name="Drula E."/>
            <person name="Ayuso-Fernandez I."/>
            <person name="Pacheco R."/>
            <person name="Padilla G."/>
            <person name="Ferreira P."/>
            <person name="Barriuso J."/>
            <person name="Kellner H."/>
            <person name="Castanera R."/>
            <person name="Alfaro M."/>
            <person name="Ramirez L."/>
            <person name="Pisabarro A.G."/>
            <person name="Kuo A."/>
            <person name="Tritt A."/>
            <person name="Lipzen A."/>
            <person name="He G."/>
            <person name="Yan M."/>
            <person name="Ng V."/>
            <person name="Cullen D."/>
            <person name="Martin F."/>
            <person name="Rosso M.-N."/>
            <person name="Henrissat B."/>
            <person name="Hibbett D."/>
            <person name="Martinez A.T."/>
            <person name="Grigoriev I.V."/>
        </authorList>
    </citation>
    <scope>NUCLEOTIDE SEQUENCE</scope>
    <source>
        <strain evidence="6">AH 40177</strain>
    </source>
</reference>
<gene>
    <name evidence="6" type="ORF">BDP27DRAFT_1329261</name>
</gene>
<organism evidence="6 7">
    <name type="scientific">Rhodocollybia butyracea</name>
    <dbReference type="NCBI Taxonomy" id="206335"/>
    <lineage>
        <taxon>Eukaryota</taxon>
        <taxon>Fungi</taxon>
        <taxon>Dikarya</taxon>
        <taxon>Basidiomycota</taxon>
        <taxon>Agaricomycotina</taxon>
        <taxon>Agaricomycetes</taxon>
        <taxon>Agaricomycetidae</taxon>
        <taxon>Agaricales</taxon>
        <taxon>Marasmiineae</taxon>
        <taxon>Omphalotaceae</taxon>
        <taxon>Rhodocollybia</taxon>
    </lineage>
</organism>
<dbReference type="GO" id="GO:0004185">
    <property type="term" value="F:serine-type carboxypeptidase activity"/>
    <property type="evidence" value="ECO:0007669"/>
    <property type="project" value="InterPro"/>
</dbReference>
<keyword evidence="4" id="KW-0378">Hydrolase</keyword>
<evidence type="ECO:0000256" key="2">
    <source>
        <dbReference type="ARBA" id="ARBA00022645"/>
    </source>
</evidence>
<evidence type="ECO:0000256" key="4">
    <source>
        <dbReference type="ARBA" id="ARBA00022801"/>
    </source>
</evidence>
<dbReference type="Pfam" id="PF00450">
    <property type="entry name" value="Peptidase_S10"/>
    <property type="match status" value="1"/>
</dbReference>
<keyword evidence="5" id="KW-0325">Glycoprotein</keyword>
<proteinExistence type="inferred from homology"/>
<accession>A0A9P5PNR6</accession>
<dbReference type="Proteomes" id="UP000772434">
    <property type="component" value="Unassembled WGS sequence"/>
</dbReference>
<name>A0A9P5PNR6_9AGAR</name>
<dbReference type="OrthoDB" id="443318at2759"/>
<evidence type="ECO:0000313" key="6">
    <source>
        <dbReference type="EMBL" id="KAF9067253.1"/>
    </source>
</evidence>
<evidence type="ECO:0000256" key="5">
    <source>
        <dbReference type="ARBA" id="ARBA00023180"/>
    </source>
</evidence>
<evidence type="ECO:0000256" key="3">
    <source>
        <dbReference type="ARBA" id="ARBA00022670"/>
    </source>
</evidence>
<comment type="similarity">
    <text evidence="1">Belongs to the peptidase S10 family.</text>
</comment>
<protein>
    <submittedName>
        <fullName evidence="6">Uncharacterized protein</fullName>
    </submittedName>
</protein>
<keyword evidence="7" id="KW-1185">Reference proteome</keyword>